<dbReference type="Proteomes" id="UP000001982">
    <property type="component" value="Chromosome"/>
</dbReference>
<dbReference type="KEGG" id="sdn:Sden_1364"/>
<dbReference type="eggNOG" id="ENOG50315UU">
    <property type="taxonomic scope" value="Bacteria"/>
</dbReference>
<protein>
    <submittedName>
        <fullName evidence="1">Uncharacterized protein</fullName>
    </submittedName>
</protein>
<name>Q12PH6_SHEDO</name>
<dbReference type="AlphaFoldDB" id="Q12PH6"/>
<dbReference type="RefSeq" id="WP_011495808.1">
    <property type="nucleotide sequence ID" value="NC_007954.1"/>
</dbReference>
<dbReference type="EMBL" id="CP000302">
    <property type="protein sequence ID" value="ABE54650.1"/>
    <property type="molecule type" value="Genomic_DNA"/>
</dbReference>
<gene>
    <name evidence="1" type="ordered locus">Sden_1364</name>
</gene>
<proteinExistence type="predicted"/>
<evidence type="ECO:0000313" key="2">
    <source>
        <dbReference type="Proteomes" id="UP000001982"/>
    </source>
</evidence>
<keyword evidence="2" id="KW-1185">Reference proteome</keyword>
<dbReference type="HOGENOM" id="CLU_868491_0_0_6"/>
<accession>Q12PH6</accession>
<reference evidence="1 2" key="1">
    <citation type="submission" date="2006-03" db="EMBL/GenBank/DDBJ databases">
        <title>Complete sequence of Shewanella denitrificans OS217.</title>
        <authorList>
            <consortium name="US DOE Joint Genome Institute"/>
            <person name="Copeland A."/>
            <person name="Lucas S."/>
            <person name="Lapidus A."/>
            <person name="Barry K."/>
            <person name="Detter J.C."/>
            <person name="Glavina del Rio T."/>
            <person name="Hammon N."/>
            <person name="Israni S."/>
            <person name="Dalin E."/>
            <person name="Tice H."/>
            <person name="Pitluck S."/>
            <person name="Brettin T."/>
            <person name="Bruce D."/>
            <person name="Han C."/>
            <person name="Tapia R."/>
            <person name="Gilna P."/>
            <person name="Kiss H."/>
            <person name="Schmutz J."/>
            <person name="Larimer F."/>
            <person name="Land M."/>
            <person name="Hauser L."/>
            <person name="Kyrpides N."/>
            <person name="Lykidis A."/>
            <person name="Richardson P."/>
        </authorList>
    </citation>
    <scope>NUCLEOTIDE SEQUENCE [LARGE SCALE GENOMIC DNA]</scope>
    <source>
        <strain evidence="2">OS217 / ATCC BAA-1090 / DSM 15013</strain>
    </source>
</reference>
<evidence type="ECO:0000313" key="1">
    <source>
        <dbReference type="EMBL" id="ABE54650.1"/>
    </source>
</evidence>
<organism evidence="1 2">
    <name type="scientific">Shewanella denitrificans (strain OS217 / ATCC BAA-1090 / DSM 15013)</name>
    <dbReference type="NCBI Taxonomy" id="318161"/>
    <lineage>
        <taxon>Bacteria</taxon>
        <taxon>Pseudomonadati</taxon>
        <taxon>Pseudomonadota</taxon>
        <taxon>Gammaproteobacteria</taxon>
        <taxon>Alteromonadales</taxon>
        <taxon>Shewanellaceae</taxon>
        <taxon>Shewanella</taxon>
    </lineage>
</organism>
<sequence>MTHNPAKFSAHTLAYLTKGSAAKHLGKVALCTGILAGMLTLSACQSAQATMTDIDSLTSADTNVELKSMQQITVSVEQDSNDITQAKVNVDGQDYEVSFTAQELSNPDLLQQRLDILPAQARESLIKALNHNEPQEMAVMHETDLGSMSFVKFKELNDEDKAKLAKLHQELNHRQHAIEKHVQSININTSGIDAISAEMEQLSKQLAIKTAQHEQAKTGGNSEEIERIAAKLSEKGREIERLMGGKHEEVRVEIHKMSAGIEDLVEQIVALETQGRSLDGEHKVIVIKQDGEDAAQGITKLIKNLQLTDEQKQQMKAALN</sequence>